<feature type="transmembrane region" description="Helical" evidence="1">
    <location>
        <begin position="68"/>
        <end position="93"/>
    </location>
</feature>
<protein>
    <recommendedName>
        <fullName evidence="4">DUF3180 domain-containing protein</fullName>
    </recommendedName>
</protein>
<keyword evidence="3" id="KW-1185">Reference proteome</keyword>
<dbReference type="STRING" id="471857.Svir_35590"/>
<gene>
    <name evidence="2" type="ordered locus">Svir_35590</name>
</gene>
<dbReference type="eggNOG" id="ENOG5033CMQ">
    <property type="taxonomic scope" value="Bacteria"/>
</dbReference>
<dbReference type="InterPro" id="IPR021517">
    <property type="entry name" value="DUF3180"/>
</dbReference>
<dbReference type="HOGENOM" id="CLU_123281_2_1_11"/>
<evidence type="ECO:0000313" key="2">
    <source>
        <dbReference type="EMBL" id="ACU98515.1"/>
    </source>
</evidence>
<name>C7MQI8_SACVD</name>
<accession>C7MQI8</accession>
<keyword evidence="1" id="KW-1133">Transmembrane helix</keyword>
<keyword evidence="1" id="KW-0812">Transmembrane</keyword>
<evidence type="ECO:0008006" key="4">
    <source>
        <dbReference type="Google" id="ProtNLM"/>
    </source>
</evidence>
<dbReference type="KEGG" id="svi:Svir_35590"/>
<organism evidence="2 3">
    <name type="scientific">Saccharomonospora viridis (strain ATCC 15386 / DSM 43017 / JCM 3036 / CCUG 5913 / NBRC 12207 / NCIMB 9602 / P101)</name>
    <name type="common">Thermoactinomyces viridis</name>
    <dbReference type="NCBI Taxonomy" id="471857"/>
    <lineage>
        <taxon>Bacteria</taxon>
        <taxon>Bacillati</taxon>
        <taxon>Actinomycetota</taxon>
        <taxon>Actinomycetes</taxon>
        <taxon>Pseudonocardiales</taxon>
        <taxon>Pseudonocardiaceae</taxon>
        <taxon>Saccharomonospora</taxon>
    </lineage>
</organism>
<evidence type="ECO:0000313" key="3">
    <source>
        <dbReference type="Proteomes" id="UP000000841"/>
    </source>
</evidence>
<proteinExistence type="predicted"/>
<evidence type="ECO:0000256" key="1">
    <source>
        <dbReference type="SAM" id="Phobius"/>
    </source>
</evidence>
<reference evidence="2 3" key="1">
    <citation type="journal article" date="2009" name="Stand. Genomic Sci.">
        <title>Complete genome sequence of Saccharomonospora viridis type strain (P101).</title>
        <authorList>
            <person name="Pati A."/>
            <person name="Sikorski J."/>
            <person name="Nolan M."/>
            <person name="Lapidus A."/>
            <person name="Copeland A."/>
            <person name="Glavina Del Rio T."/>
            <person name="Lucas S."/>
            <person name="Chen F."/>
            <person name="Tice H."/>
            <person name="Pitluck S."/>
            <person name="Cheng J.F."/>
            <person name="Chertkov O."/>
            <person name="Brettin T."/>
            <person name="Han C."/>
            <person name="Detter J.C."/>
            <person name="Kuske C."/>
            <person name="Bruce D."/>
            <person name="Goodwin L."/>
            <person name="Chain P."/>
            <person name="D'haeseleer P."/>
            <person name="Chen A."/>
            <person name="Palaniappan K."/>
            <person name="Ivanova N."/>
            <person name="Mavromatis K."/>
            <person name="Mikhailova N."/>
            <person name="Rohde M."/>
            <person name="Tindall B.J."/>
            <person name="Goker M."/>
            <person name="Bristow J."/>
            <person name="Eisen J.A."/>
            <person name="Markowitz V."/>
            <person name="Hugenholtz P."/>
            <person name="Kyrpides N.C."/>
            <person name="Klenk H.P."/>
        </authorList>
    </citation>
    <scope>NUCLEOTIDE SEQUENCE [LARGE SCALE GENOMIC DNA]</scope>
    <source>
        <strain evidence="3">ATCC 15386 / DSM 43017 / JCM 3036 / NBRC 12207 / P101</strain>
    </source>
</reference>
<feature type="transmembrane region" description="Helical" evidence="1">
    <location>
        <begin position="9"/>
        <end position="28"/>
    </location>
</feature>
<dbReference type="Pfam" id="PF11377">
    <property type="entry name" value="DUF3180"/>
    <property type="match status" value="1"/>
</dbReference>
<dbReference type="AlphaFoldDB" id="C7MQI8"/>
<feature type="transmembrane region" description="Helical" evidence="1">
    <location>
        <begin position="34"/>
        <end position="56"/>
    </location>
</feature>
<dbReference type="RefSeq" id="WP_015787825.1">
    <property type="nucleotide sequence ID" value="NC_013159.1"/>
</dbReference>
<sequence length="155" mass="16227">MHFTRARDLLVAGLVGFGLTFPLFRFAFGELPSLPTLAGVTLLVLACVELALAFVIRSRIRSHQVVTGLWIARAVALAKASSLLGSLMAGAWLGALSYLAPRSSEIVAASEDLPAAIVGVCCAAALIGAALWLEHCCRTPGNGDRDDRNRGPAAD</sequence>
<feature type="transmembrane region" description="Helical" evidence="1">
    <location>
        <begin position="113"/>
        <end position="133"/>
    </location>
</feature>
<dbReference type="Proteomes" id="UP000000841">
    <property type="component" value="Chromosome"/>
</dbReference>
<dbReference type="EMBL" id="CP001683">
    <property type="protein sequence ID" value="ACU98515.1"/>
    <property type="molecule type" value="Genomic_DNA"/>
</dbReference>
<keyword evidence="1" id="KW-0472">Membrane</keyword>